<dbReference type="AlphaFoldDB" id="A0A090MS85"/>
<protein>
    <submittedName>
        <fullName evidence="2">Uncharacterized protein</fullName>
    </submittedName>
</protein>
<keyword evidence="3" id="KW-1185">Reference proteome</keyword>
<reference evidence="2 3" key="1">
    <citation type="journal article" date="2014" name="Genome Announc.">
        <title>Genome Sequence of Afipia felis Strain 76713, Isolated in Hospital Water Using an Amoeba Co-Culture Procedure.</title>
        <authorList>
            <person name="Benamar S."/>
            <person name="La Scola B."/>
            <person name="Croce O."/>
        </authorList>
    </citation>
    <scope>NUCLEOTIDE SEQUENCE [LARGE SCALE GENOMIC DNA]</scope>
    <source>
        <strain evidence="2 3">76713</strain>
    </source>
</reference>
<sequence length="92" mass="9923">MHAGCSLVGVQGVRSQNPDAGTKHSGRIDRPDDPRANEGYASQPNGPVYRGLSRQYVSDFLQAGVSIRPPTLVIQLELLGFGRPRSQGHLLT</sequence>
<accession>A0A090MS85</accession>
<comment type="caution">
    <text evidence="2">The sequence shown here is derived from an EMBL/GenBank/DDBJ whole genome shotgun (WGS) entry which is preliminary data.</text>
</comment>
<dbReference type="EMBL" id="CCAZ020000002">
    <property type="protein sequence ID" value="CEG10196.1"/>
    <property type="molecule type" value="Genomic_DNA"/>
</dbReference>
<proteinExistence type="predicted"/>
<evidence type="ECO:0000313" key="3">
    <source>
        <dbReference type="Proteomes" id="UP000035762"/>
    </source>
</evidence>
<evidence type="ECO:0000313" key="2">
    <source>
        <dbReference type="EMBL" id="CEG10196.1"/>
    </source>
</evidence>
<gene>
    <name evidence="2" type="ORF">BN961_03633</name>
</gene>
<organism evidence="2 3">
    <name type="scientific">Afipia felis</name>
    <name type="common">Cat scratch disease bacillus</name>
    <dbReference type="NCBI Taxonomy" id="1035"/>
    <lineage>
        <taxon>Bacteria</taxon>
        <taxon>Pseudomonadati</taxon>
        <taxon>Pseudomonadota</taxon>
        <taxon>Alphaproteobacteria</taxon>
        <taxon>Hyphomicrobiales</taxon>
        <taxon>Nitrobacteraceae</taxon>
        <taxon>Afipia</taxon>
    </lineage>
</organism>
<feature type="compositionally biased region" description="Basic and acidic residues" evidence="1">
    <location>
        <begin position="26"/>
        <end position="36"/>
    </location>
</feature>
<feature type="region of interest" description="Disordered" evidence="1">
    <location>
        <begin position="1"/>
        <end position="48"/>
    </location>
</feature>
<name>A0A090MS85_AFIFE</name>
<evidence type="ECO:0000256" key="1">
    <source>
        <dbReference type="SAM" id="MobiDB-lite"/>
    </source>
</evidence>
<dbReference type="Proteomes" id="UP000035762">
    <property type="component" value="Unassembled WGS sequence"/>
</dbReference>